<sequence length="46" mass="4805">MVIGSSHPTSEAVHAIAVPAARHRASAHSTAITVATELFILRIQEG</sequence>
<dbReference type="EMBL" id="CP021744">
    <property type="protein sequence ID" value="ARZ67061.1"/>
    <property type="molecule type" value="Genomic_DNA"/>
</dbReference>
<reference evidence="1 2" key="1">
    <citation type="submission" date="2017-06" db="EMBL/GenBank/DDBJ databases">
        <title>Streptomyces albireticuli Genome sequencing and assembly.</title>
        <authorList>
            <person name="Wang Y."/>
            <person name="Du B."/>
            <person name="Ding Y."/>
            <person name="Liu H."/>
            <person name="Hou Q."/>
            <person name="Liu K."/>
            <person name="Yao L."/>
            <person name="Wang C."/>
        </authorList>
    </citation>
    <scope>NUCLEOTIDE SEQUENCE [LARGE SCALE GENOMIC DNA]</scope>
    <source>
        <strain evidence="1 2">MDJK11</strain>
    </source>
</reference>
<dbReference type="KEGG" id="salj:SMD11_1400"/>
<evidence type="ECO:0000313" key="1">
    <source>
        <dbReference type="EMBL" id="ARZ67061.1"/>
    </source>
</evidence>
<name>A0A1Z2KYN8_9ACTN</name>
<dbReference type="Proteomes" id="UP000195755">
    <property type="component" value="Chromosome"/>
</dbReference>
<accession>A0A1Z2KYN8</accession>
<gene>
    <name evidence="1" type="ORF">SMD11_1400</name>
</gene>
<organism evidence="1 2">
    <name type="scientific">Streptomyces albireticuli</name>
    <dbReference type="NCBI Taxonomy" id="1940"/>
    <lineage>
        <taxon>Bacteria</taxon>
        <taxon>Bacillati</taxon>
        <taxon>Actinomycetota</taxon>
        <taxon>Actinomycetes</taxon>
        <taxon>Kitasatosporales</taxon>
        <taxon>Streptomycetaceae</taxon>
        <taxon>Streptomyces</taxon>
    </lineage>
</organism>
<dbReference type="AlphaFoldDB" id="A0A1Z2KYN8"/>
<evidence type="ECO:0000313" key="2">
    <source>
        <dbReference type="Proteomes" id="UP000195755"/>
    </source>
</evidence>
<proteinExistence type="predicted"/>
<protein>
    <submittedName>
        <fullName evidence="1">Uncharacterized protein</fullName>
    </submittedName>
</protein>